<feature type="compositionally biased region" description="Pro residues" evidence="1">
    <location>
        <begin position="745"/>
        <end position="762"/>
    </location>
</feature>
<gene>
    <name evidence="3" type="ORF">A3D09_01000</name>
</gene>
<dbReference type="InterPro" id="IPR058441">
    <property type="entry name" value="DUF8128"/>
</dbReference>
<reference evidence="3 4" key="1">
    <citation type="journal article" date="2016" name="Nat. Commun.">
        <title>Thousands of microbial genomes shed light on interconnected biogeochemical processes in an aquifer system.</title>
        <authorList>
            <person name="Anantharaman K."/>
            <person name="Brown C.T."/>
            <person name="Hug L.A."/>
            <person name="Sharon I."/>
            <person name="Castelle C.J."/>
            <person name="Probst A.J."/>
            <person name="Thomas B.C."/>
            <person name="Singh A."/>
            <person name="Wilkins M.J."/>
            <person name="Karaoz U."/>
            <person name="Brodie E.L."/>
            <person name="Williams K.H."/>
            <person name="Hubbard S.S."/>
            <person name="Banfield J.F."/>
        </authorList>
    </citation>
    <scope>NUCLEOTIDE SEQUENCE [LARGE SCALE GENOMIC DNA]</scope>
</reference>
<dbReference type="SUPFAM" id="SSF52540">
    <property type="entry name" value="P-loop containing nucleoside triphosphate hydrolases"/>
    <property type="match status" value="1"/>
</dbReference>
<feature type="domain" description="Nudix hydrolase" evidence="2">
    <location>
        <begin position="783"/>
        <end position="932"/>
    </location>
</feature>
<dbReference type="Pfam" id="PF01935">
    <property type="entry name" value="DUF87"/>
    <property type="match status" value="1"/>
</dbReference>
<protein>
    <recommendedName>
        <fullName evidence="2">Nudix hydrolase domain-containing protein</fullName>
    </recommendedName>
</protein>
<dbReference type="PANTHER" id="PTHR30121">
    <property type="entry name" value="UNCHARACTERIZED PROTEIN YJGR-RELATED"/>
    <property type="match status" value="1"/>
</dbReference>
<dbReference type="InterPro" id="IPR027417">
    <property type="entry name" value="P-loop_NTPase"/>
</dbReference>
<evidence type="ECO:0000256" key="1">
    <source>
        <dbReference type="SAM" id="MobiDB-lite"/>
    </source>
</evidence>
<dbReference type="EMBL" id="MFAH01000035">
    <property type="protein sequence ID" value="OGD70981.1"/>
    <property type="molecule type" value="Genomic_DNA"/>
</dbReference>
<dbReference type="InterPro" id="IPR000086">
    <property type="entry name" value="NUDIX_hydrolase_dom"/>
</dbReference>
<dbReference type="AlphaFoldDB" id="A0A1F5EUA7"/>
<dbReference type="Proteomes" id="UP000177390">
    <property type="component" value="Unassembled WGS sequence"/>
</dbReference>
<feature type="region of interest" description="Disordered" evidence="1">
    <location>
        <begin position="737"/>
        <end position="766"/>
    </location>
</feature>
<name>A0A1F5EUA7_9BACT</name>
<comment type="caution">
    <text evidence="3">The sequence shown here is derived from an EMBL/GenBank/DDBJ whole genome shotgun (WGS) entry which is preliminary data.</text>
</comment>
<dbReference type="Gene3D" id="3.90.79.10">
    <property type="entry name" value="Nucleoside Triphosphate Pyrophosphohydrolase"/>
    <property type="match status" value="1"/>
</dbReference>
<sequence>MPEITSRAVLEIRPAKDSLVTYENFVHVLASLRNTLKTSLLLRLFGKLDTITLEMASLNQTIYFVVTCPEKIAPLVKAQIAAQYPDAIITHMNDYMEPWLTHGAQTLTQLSLAAPYYLPLNTIAGKAPDPLSSILGVLGKLPANQGGIIQFCLSAAPGGWANYARALAHEGIQTAPEKKEAHPQKALIEGKIALPGFNVDIRVAGVAPDQAQADLIVIQIATSFGVYSLAEGNSLKSRKKKLSLASKNKLTKAMISRSADYTPAHQHLNLLEIASLYHFPNVDLIGLRNIAWGKTLKGEPPGNLPVAEGLTDEEKSKINFFARTEYKNRMAIFGIKNGEDRRRHVYILGKSGTGKSTLIANMAIADIRNRAGVAVIDPHGDLSDILLDFIPSYRVNDVAYLDPSTKDTSFHLNPLFVKNPEHRELVASGIVGIFYKLYGNSWGPRLEYLLRNAVLTLVQRQGSTLVDVIRLLTDKKFRDKFLETVDDPVLVDFWKLEYDSYTEKFRNEAISPILNKVGQFVTSPTIRNIIAHPTNSVDLEEMMNEGKIIILNLAQGKIGEDNAALLGAMVISQLQIAAMNRVNIAKEDRRDFFLYVDEFQNFATTSFIKILSEARKFRLNLILTNQYTAQLPEDIQKAIFGNAGTIVSFVVGADDANRLIAETGKTYTQDDLVSLVRYQIILKLAIDESISLPFPAYTLALPFSKNQNRDKVLRASFERYYRKRDAPDTSTLTYAIPVSEAKPTITPPPAQSNKEVPPPPVGRPGEPLTIPTLAEIDQARFGGFRPEVVGCLINDKKILFVYQKKHDLWMFPQGGVENKEDLLASANREMGEELGEDFIHHANVNFTYVATEKVEFPKDKIGDRPMRTDDGQSVVMKGKKYYFLATQTNSAELNLKSTQFDDYRWLTYDEAIKLVKENNTGGRLRITIKALNTMKGEGLID</sequence>
<dbReference type="InterPro" id="IPR002789">
    <property type="entry name" value="HerA_central"/>
</dbReference>
<dbReference type="InterPro" id="IPR015797">
    <property type="entry name" value="NUDIX_hydrolase-like_dom_sf"/>
</dbReference>
<dbReference type="PANTHER" id="PTHR30121:SF11">
    <property type="entry name" value="AAA+ ATPASE DOMAIN-CONTAINING PROTEIN"/>
    <property type="match status" value="1"/>
</dbReference>
<proteinExistence type="predicted"/>
<evidence type="ECO:0000259" key="2">
    <source>
        <dbReference type="PROSITE" id="PS51462"/>
    </source>
</evidence>
<dbReference type="Pfam" id="PF26449">
    <property type="entry name" value="DUF8128"/>
    <property type="match status" value="1"/>
</dbReference>
<dbReference type="Gene3D" id="3.40.50.300">
    <property type="entry name" value="P-loop containing nucleotide triphosphate hydrolases"/>
    <property type="match status" value="2"/>
</dbReference>
<evidence type="ECO:0000313" key="4">
    <source>
        <dbReference type="Proteomes" id="UP000177390"/>
    </source>
</evidence>
<dbReference type="CDD" id="cd01127">
    <property type="entry name" value="TrwB_TraG_TraD_VirD4"/>
    <property type="match status" value="1"/>
</dbReference>
<dbReference type="PROSITE" id="PS51462">
    <property type="entry name" value="NUDIX"/>
    <property type="match status" value="1"/>
</dbReference>
<dbReference type="SUPFAM" id="SSF55811">
    <property type="entry name" value="Nudix"/>
    <property type="match status" value="1"/>
</dbReference>
<evidence type="ECO:0000313" key="3">
    <source>
        <dbReference type="EMBL" id="OGD70981.1"/>
    </source>
</evidence>
<organism evidence="3 4">
    <name type="scientific">Candidatus Collierbacteria bacterium RIFCSPHIGHO2_02_FULL_49_10</name>
    <dbReference type="NCBI Taxonomy" id="1817723"/>
    <lineage>
        <taxon>Bacteria</taxon>
        <taxon>Candidatus Collieribacteriota</taxon>
    </lineage>
</organism>
<dbReference type="InterPro" id="IPR051162">
    <property type="entry name" value="T4SS_component"/>
</dbReference>
<accession>A0A1F5EUA7</accession>
<dbReference type="Pfam" id="PF00293">
    <property type="entry name" value="NUDIX"/>
    <property type="match status" value="1"/>
</dbReference>